<dbReference type="Gene3D" id="2.30.38.10">
    <property type="entry name" value="Luciferase, Domain 3"/>
    <property type="match status" value="1"/>
</dbReference>
<dbReference type="GO" id="GO:0005829">
    <property type="term" value="C:cytosol"/>
    <property type="evidence" value="ECO:0007669"/>
    <property type="project" value="TreeGrafter"/>
</dbReference>
<gene>
    <name evidence="6" type="ORF">NDR86_03765</name>
</gene>
<dbReference type="Gene3D" id="3.30.300.30">
    <property type="match status" value="2"/>
</dbReference>
<dbReference type="Gene3D" id="3.40.50.12780">
    <property type="entry name" value="N-terminal domain of ligase-like"/>
    <property type="match status" value="1"/>
</dbReference>
<dbReference type="Pfam" id="PF00550">
    <property type="entry name" value="PP-binding"/>
    <property type="match status" value="4"/>
</dbReference>
<dbReference type="GO" id="GO:0003824">
    <property type="term" value="F:catalytic activity"/>
    <property type="evidence" value="ECO:0007669"/>
    <property type="project" value="InterPro"/>
</dbReference>
<dbReference type="SUPFAM" id="SSF56801">
    <property type="entry name" value="Acetyl-CoA synthetase-like"/>
    <property type="match status" value="2"/>
</dbReference>
<accession>A0A9X2E4B9</accession>
<dbReference type="Gene3D" id="3.30.559.10">
    <property type="entry name" value="Chloramphenicol acetyltransferase-like domain"/>
    <property type="match status" value="4"/>
</dbReference>
<dbReference type="SUPFAM" id="SSF53474">
    <property type="entry name" value="alpha/beta-Hydrolases"/>
    <property type="match status" value="1"/>
</dbReference>
<dbReference type="FunFam" id="3.40.50.12780:FF:000012">
    <property type="entry name" value="Non-ribosomal peptide synthetase"/>
    <property type="match status" value="1"/>
</dbReference>
<keyword evidence="3" id="KW-0597">Phosphoprotein</keyword>
<dbReference type="InterPro" id="IPR001031">
    <property type="entry name" value="Thioesterase"/>
</dbReference>
<feature type="domain" description="Carrier" evidence="5">
    <location>
        <begin position="964"/>
        <end position="1038"/>
    </location>
</feature>
<dbReference type="GO" id="GO:0008610">
    <property type="term" value="P:lipid biosynthetic process"/>
    <property type="evidence" value="ECO:0007669"/>
    <property type="project" value="UniProtKB-ARBA"/>
</dbReference>
<dbReference type="SMART" id="SM00824">
    <property type="entry name" value="PKS_TE"/>
    <property type="match status" value="1"/>
</dbReference>
<evidence type="ECO:0000313" key="7">
    <source>
        <dbReference type="Proteomes" id="UP001139157"/>
    </source>
</evidence>
<feature type="domain" description="Carrier" evidence="5">
    <location>
        <begin position="1517"/>
        <end position="1591"/>
    </location>
</feature>
<dbReference type="CDD" id="cd05930">
    <property type="entry name" value="A_NRPS"/>
    <property type="match status" value="1"/>
</dbReference>
<evidence type="ECO:0000256" key="1">
    <source>
        <dbReference type="ARBA" id="ARBA00001957"/>
    </source>
</evidence>
<dbReference type="SUPFAM" id="SSF47336">
    <property type="entry name" value="ACP-like"/>
    <property type="match status" value="4"/>
</dbReference>
<name>A0A9X2E4B9_9NOCA</name>
<feature type="domain" description="Carrier" evidence="5">
    <location>
        <begin position="3136"/>
        <end position="3211"/>
    </location>
</feature>
<dbReference type="FunFam" id="3.40.50.980:FF:000002">
    <property type="entry name" value="Enterobactin synthetase component F"/>
    <property type="match status" value="1"/>
</dbReference>
<dbReference type="EMBL" id="JAMRXG010000001">
    <property type="protein sequence ID" value="MCM6772590.1"/>
    <property type="molecule type" value="Genomic_DNA"/>
</dbReference>
<dbReference type="GO" id="GO:0043041">
    <property type="term" value="P:amino acid activation for nonribosomal peptide biosynthetic process"/>
    <property type="evidence" value="ECO:0007669"/>
    <property type="project" value="TreeGrafter"/>
</dbReference>
<evidence type="ECO:0000313" key="6">
    <source>
        <dbReference type="EMBL" id="MCM6772590.1"/>
    </source>
</evidence>
<comment type="cofactor">
    <cofactor evidence="1">
        <name>pantetheine 4'-phosphate</name>
        <dbReference type="ChEBI" id="CHEBI:47942"/>
    </cofactor>
</comment>
<dbReference type="InterPro" id="IPR045851">
    <property type="entry name" value="AMP-bd_C_sf"/>
</dbReference>
<reference evidence="6" key="1">
    <citation type="submission" date="2022-06" db="EMBL/GenBank/DDBJ databases">
        <title>Novel species in genus nocardia.</title>
        <authorList>
            <person name="Li F."/>
        </authorList>
    </citation>
    <scope>NUCLEOTIDE SEQUENCE</scope>
    <source>
        <strain evidence="6">CDC141</strain>
    </source>
</reference>
<dbReference type="Pfam" id="PF13193">
    <property type="entry name" value="AMP-binding_C"/>
    <property type="match status" value="2"/>
</dbReference>
<dbReference type="InterPro" id="IPR020802">
    <property type="entry name" value="TesA-like"/>
</dbReference>
<dbReference type="InterPro" id="IPR036736">
    <property type="entry name" value="ACP-like_sf"/>
</dbReference>
<dbReference type="NCBIfam" id="TIGR01733">
    <property type="entry name" value="AA-adenyl-dom"/>
    <property type="match status" value="2"/>
</dbReference>
<feature type="region of interest" description="Disordered" evidence="4">
    <location>
        <begin position="2043"/>
        <end position="2068"/>
    </location>
</feature>
<dbReference type="InterPro" id="IPR020845">
    <property type="entry name" value="AMP-binding_CS"/>
</dbReference>
<dbReference type="InterPro" id="IPR010071">
    <property type="entry name" value="AA_adenyl_dom"/>
</dbReference>
<keyword evidence="7" id="KW-1185">Reference proteome</keyword>
<evidence type="ECO:0000256" key="2">
    <source>
        <dbReference type="ARBA" id="ARBA00022450"/>
    </source>
</evidence>
<dbReference type="InterPro" id="IPR009081">
    <property type="entry name" value="PP-bd_ACP"/>
</dbReference>
<sequence>MDQHRFPLTDYQRDIWSQAALFPGVGAYNSVNSLRIAGEVDRQIMGECIRGLFIRHDGLRLRFGSENGIPFQWVDEEFPELQYLDMSGESDPRSACLTWMERTAARPVDYADGGPLTTVWLVRESDRYHYLFIKSHHLVADGMALTTFLPQLHLDYVARASTGRPAELPGSSYRRFAEEIGHYPGSEPWREDLRFFRDRLAGYRPVDADRAAVPQDGTRLEHYSFALDRDLVTRLRDRPTSLYSQFLAAVAIYLGRLRRTDDLVLGIPFANRQSEAEWSTIGTFANALPLRIALDERVTLGELSHRIQDEIQAMKAHERISLGSLLHHLTDAAGPRQLFDVAVSKVRLPQAGVSGRTDEYRIYPAGHSLIGLQMYLREYGRGDITVEFDYYSDVFDDEQPVQTVGRRLVHLLTMIVEHPDRELRRVDLLFPEEKAAIARWNATARPYDRTLTLGEAFVRQARRTPDAVAVVSTRTLSYGELDAESDALAAVLRSRGVRRGDRVAVLLERGPELLVAIFAALKCGAAYVPIDPNYPPRRVEYLLSDSAATAVLARRDLPLVAVRPELPFVFVDDPLPRSTPVVPTTTGDDLAYVIYTSGSTGRPKGVMVEHHSVINRLSWMQRAYPLDARDVVLQKTPISFDVSVWELFWWALAGARVALLTPGAERDPAELLDAIAAQGVTVMHFVPSMLEPFLDLLEREPARLSQTASLRVVFSSGEALRRGLVDRFNRIFARAGHRTVRLVNLYGPTEATVDITCYETPADPAVPTARVPIGWPIDNIELHVLGPADLEQPIGMPGELIVVGAGVARGYLDRPALTAEKFHADPFDAEGGRVYRTGDLVRRLADGSIEYLGRIDGQVKVRGNRVELGEVEDALVSLDAVRGAAATVIDDPVRGSQLVAFYVADDRLDPRQLRAHLATVLPQFMIPARFERIDRIPLSPSGKTDRKALPAPIGAGSVDATRDGVAAGTETVLAEVFSTVLGVDAVRADDDFYVLGGDSLLVLQVCALAGQRGVRITPRDVVTHPTVAQLARVAGQGGPADDAVAPFALVTDRDRARLWFAADAYPLARLQSGMLYHSIESESATLYHDVFEYTMRMPWDEQAWLRAATRLVERHPALRTSFDISGYSEPLQIVHREVPAAVTVTDLSGVAPESAAAEIADYVDRRRRHPYRLDAAPLYAIRVFRLRDTVKLVFSFHHAILDGWSVAMLISQLLGDYLSESGHRVERDAEPTDLPTYAEFVRAERQALADPRMRQFWADELADSAVTRIWPQDRDGVAERVSHTLAVPQSVAAAARALAAAQRVPVSTVLFTAHCLALQALSGSRRVTTGVVTHNRPARLGAERVAGLFLNTMPVRVDLPEPGPSGRDILTMVRARELALDAYRGYPLAAIEHEHGSPVIATAFNYVDFHIAESLLSATDLDILDVRFNEQTNFPLMVNVGVSPVDKTMFVRVDGDGIHVAEAMAEAFAHTYLDILQRLSGDSEQPVDLASLTTLPVAAPAPVTVVDTGSRQVIGTPAPADAEDVLAQVFSEVLGVAEVGVHDDFYVLGGDSLLVLKACALAGRRGLRITARDVATHPTVARLARVARPGDASDAGVAPFALLTEADRARLESAADAYPLAQLQWGMLYHSIESESSTLYHDVFRYTLGLPWDEQAWLRAGARLTQRHPALRTSFNVNGFSEPLQIVYPEVPLACTVTDLSAADAETAAAQVADYERDRRRYAYRLDAAPLWALRVFRLPDTVELVFSFHHAILDGWSVAMLISQLLADYLRETGHRVDWEIETANLPSYAEFVRAERRALADADMRRFWAEELHDAQATTLDGSVPSGNDETGERLSRTVPVPLAVARAAREFAAAERFPVSTVVFTAHCLALRACTGAAHLTTGVVTHNRPARLGAEQVAGLFLNTVPVRLDLSQPGRSGREIVAAVRAQEIRLDPYRIYPLSAIQREHGSPVLATAFNYVNFHVAEPLLADSEIEVLDVAVAEQTNFQLMVTVAVDPVDESWTLRIDGDAAHLTESAADEFARAYLDVLDVLCSRPERPADRISARRPRPRPTPPAREGGAPARRVPDTAAVVHAEEVLAQVFSEVLGVDRIGVHDDFYVLGGDSLLVLKVCGLAGRRGLQITARDVATHPTVGELARIARQGTASQESTAPFALVTGIDRARLGDVDDAYPLAQLQWGMLYHSIESESSTLYHDVFRYILRLPWDEHAWLRAGAALVRRHPALRTSFDVSGFSEPLQIVHREVRLPFATTDVSALAPETAAARVDDYIRQRRGFGYRFDQAPLFEVHVFRLPDTVEVIVSFHHAILDGWSVALLISQLLQGYLNETGRLALPGDNDERDLPTFADFVRAERQALASSQMRRFWQEALRDAEPTALGAIGLADTDGGARITHRVWIPAAVTEACRVLAAQQRVPIRTILFAVHCLTLHLFSGAPRVTTGLVTHNRPARFGADQVAGLFLNTIPVPVDLSDPNRTWRGVVDTVRAKELELDPYRAYPLSAIQHDRGDTDVIVTAFNFANFHIAGAVAKAPDIEFFDLRVEEQTNFSLLLNIYENPLNKSLSIHIDGDGIHVDAPLAEAFAHAYLTILRTAVTHPDDAIDFAALRPSQPLTRPRSGAPMHVVDAVQTQACRTPDAPAVIHGTRRVSYRELWQRAQGIALALSDRGIGPGARIGVALSQRPERIAAVLGIAAAGAAVVPLDTGQPAVRLRGMIEDAAPALIVIDGDPIEAIPAERAVRIGELLDGSGGRRAPGAPRRLEQTAYVLFTSGSTGRPKAVTMPHRGLANLVAWQLSTPSGRIGERAPHTVQLAPLTFDVAFQEIFATLCGGGTLQLAEEELRTDARALVRLLDAASVERVFLPYVALQQLAQVAVETGRYPRHLSRVVSSGEQLRITAQIKDFLAALPELLLVENQYGPTETHVATYHSLTAQPREFPLLPPIGVPIGGAEVHVLDARLCPVPERALGEIYLGGACLADGYEHRPGLTAQRFVADPQGDAGSRLYRTGDLGRRQPGGIVVCEGRADDQVKVRGFRVEPAEVEAAILAAVPAVREAAVLARTGSGSSADTVLAAYLVGDPAAAEIDDIRRRVAAVVPGYEVPAHVEWVDAIPRTPSGKRADAVLRGLPLHPATRTTTAVSPRDELEGELVDLVADILGTDTIGIEDSFFDLGGTSLSATRLVLAVERRYGTEVSMSAFTAAPTVAALADLLRGTSEGATSDPLVAIKPSGDKSPLFLVHPLGGTVSCYLPLARHLPADQPLYGLQAAGIDAGTTPLHTIPDIAASYLGAIRRVQPEGPYRIGGWSLGGLIAFEMLRQLEAVGQQVATVVLLDAMIGRVDAPADTLGLATHQLFLWELLRGDRAVEAPVPAIPATLRTDDEVLQFILDQAVAEGVVPQGSSLGLIRRLFAVFRATWQATVDYRPQRTDHDLTLLRAAEPLPEILRPVHDGVGSRYGDATNGWDALTTGKIDVVSVPGNHLTLMDEPFVGQVAETLTKVLHLDDQAERIMR</sequence>
<dbReference type="Pfam" id="PF00975">
    <property type="entry name" value="Thioesterase"/>
    <property type="match status" value="1"/>
</dbReference>
<dbReference type="InterPro" id="IPR025110">
    <property type="entry name" value="AMP-bd_C"/>
</dbReference>
<dbReference type="InterPro" id="IPR023213">
    <property type="entry name" value="CAT-like_dom_sf"/>
</dbReference>
<dbReference type="PANTHER" id="PTHR45527:SF14">
    <property type="entry name" value="PLIPASTATIN SYNTHASE SUBUNIT B"/>
    <property type="match status" value="1"/>
</dbReference>
<dbReference type="InterPro" id="IPR042099">
    <property type="entry name" value="ANL_N_sf"/>
</dbReference>
<dbReference type="Gene3D" id="1.10.1200.10">
    <property type="entry name" value="ACP-like"/>
    <property type="match status" value="4"/>
</dbReference>
<dbReference type="SUPFAM" id="SSF52777">
    <property type="entry name" value="CoA-dependent acyltransferases"/>
    <property type="match status" value="8"/>
</dbReference>
<organism evidence="6 7">
    <name type="scientific">Nocardia pulmonis</name>
    <dbReference type="NCBI Taxonomy" id="2951408"/>
    <lineage>
        <taxon>Bacteria</taxon>
        <taxon>Bacillati</taxon>
        <taxon>Actinomycetota</taxon>
        <taxon>Actinomycetes</taxon>
        <taxon>Mycobacteriales</taxon>
        <taxon>Nocardiaceae</taxon>
        <taxon>Nocardia</taxon>
    </lineage>
</organism>
<evidence type="ECO:0000259" key="5">
    <source>
        <dbReference type="PROSITE" id="PS50075"/>
    </source>
</evidence>
<dbReference type="PANTHER" id="PTHR45527">
    <property type="entry name" value="NONRIBOSOMAL PEPTIDE SYNTHETASE"/>
    <property type="match status" value="1"/>
</dbReference>
<dbReference type="RefSeq" id="WP_251909436.1">
    <property type="nucleotide sequence ID" value="NZ_JAMRXG010000001.1"/>
</dbReference>
<dbReference type="GO" id="GO:0031177">
    <property type="term" value="F:phosphopantetheine binding"/>
    <property type="evidence" value="ECO:0007669"/>
    <property type="project" value="InterPro"/>
</dbReference>
<dbReference type="InterPro" id="IPR000873">
    <property type="entry name" value="AMP-dep_synth/lig_dom"/>
</dbReference>
<proteinExistence type="predicted"/>
<dbReference type="FunFam" id="3.40.50.980:FF:000001">
    <property type="entry name" value="Non-ribosomal peptide synthetase"/>
    <property type="match status" value="1"/>
</dbReference>
<dbReference type="Pfam" id="PF00501">
    <property type="entry name" value="AMP-binding"/>
    <property type="match status" value="2"/>
</dbReference>
<dbReference type="InterPro" id="IPR020806">
    <property type="entry name" value="PKS_PP-bd"/>
</dbReference>
<dbReference type="PROSITE" id="PS00455">
    <property type="entry name" value="AMP_BINDING"/>
    <property type="match status" value="2"/>
</dbReference>
<protein>
    <submittedName>
        <fullName evidence="6">Amino acid adenylation domain-containing protein</fullName>
    </submittedName>
</protein>
<dbReference type="Proteomes" id="UP001139157">
    <property type="component" value="Unassembled WGS sequence"/>
</dbReference>
<comment type="caution">
    <text evidence="6">The sequence shown here is derived from an EMBL/GenBank/DDBJ whole genome shotgun (WGS) entry which is preliminary data.</text>
</comment>
<dbReference type="SMART" id="SM00823">
    <property type="entry name" value="PKS_PP"/>
    <property type="match status" value="4"/>
</dbReference>
<dbReference type="InterPro" id="IPR029058">
    <property type="entry name" value="AB_hydrolase_fold"/>
</dbReference>
<dbReference type="Gene3D" id="3.40.50.1820">
    <property type="entry name" value="alpha/beta hydrolase"/>
    <property type="match status" value="1"/>
</dbReference>
<dbReference type="GO" id="GO:0044550">
    <property type="term" value="P:secondary metabolite biosynthetic process"/>
    <property type="evidence" value="ECO:0007669"/>
    <property type="project" value="TreeGrafter"/>
</dbReference>
<keyword evidence="2" id="KW-0596">Phosphopantetheine</keyword>
<evidence type="ECO:0000256" key="4">
    <source>
        <dbReference type="SAM" id="MobiDB-lite"/>
    </source>
</evidence>
<dbReference type="Gene3D" id="3.30.559.30">
    <property type="entry name" value="Nonribosomal peptide synthetase, condensation domain"/>
    <property type="match status" value="4"/>
</dbReference>
<dbReference type="PROSITE" id="PS50075">
    <property type="entry name" value="CARRIER"/>
    <property type="match status" value="4"/>
</dbReference>
<dbReference type="Gene3D" id="3.40.50.980">
    <property type="match status" value="2"/>
</dbReference>
<feature type="domain" description="Carrier" evidence="5">
    <location>
        <begin position="2073"/>
        <end position="2147"/>
    </location>
</feature>
<evidence type="ECO:0000256" key="3">
    <source>
        <dbReference type="ARBA" id="ARBA00022553"/>
    </source>
</evidence>
<dbReference type="InterPro" id="IPR001242">
    <property type="entry name" value="Condensation_dom"/>
</dbReference>
<dbReference type="Pfam" id="PF00668">
    <property type="entry name" value="Condensation"/>
    <property type="match status" value="4"/>
</dbReference>